<dbReference type="AlphaFoldDB" id="A0A1X4G4G4"/>
<feature type="region of interest" description="Disordered" evidence="1">
    <location>
        <begin position="93"/>
        <end position="118"/>
    </location>
</feature>
<dbReference type="InterPro" id="IPR005471">
    <property type="entry name" value="Tscrpt_reg_IclR_N"/>
</dbReference>
<dbReference type="SUPFAM" id="SSF46785">
    <property type="entry name" value="Winged helix' DNA-binding domain"/>
    <property type="match status" value="1"/>
</dbReference>
<comment type="caution">
    <text evidence="3">The sequence shown here is derived from an EMBL/GenBank/DDBJ whole genome shotgun (WGS) entry which is preliminary data.</text>
</comment>
<protein>
    <recommendedName>
        <fullName evidence="2">HTH iclR-type domain-containing protein</fullName>
    </recommendedName>
</protein>
<reference evidence="3 4" key="1">
    <citation type="submission" date="2017-04" db="EMBL/GenBank/DDBJ databases">
        <title>MLSA of the genus Halorubrum.</title>
        <authorList>
            <person name="De La Haba R."/>
            <person name="Sanchez-Porro C."/>
            <person name="Infante-Dominguez C."/>
            <person name="Ventosa A."/>
        </authorList>
    </citation>
    <scope>NUCLEOTIDE SEQUENCE [LARGE SCALE GENOMIC DNA]</scope>
    <source>
        <strain evidence="3 4">DSM 17463</strain>
    </source>
</reference>
<dbReference type="GO" id="GO:0003677">
    <property type="term" value="F:DNA binding"/>
    <property type="evidence" value="ECO:0007669"/>
    <property type="project" value="InterPro"/>
</dbReference>
<evidence type="ECO:0000256" key="1">
    <source>
        <dbReference type="SAM" id="MobiDB-lite"/>
    </source>
</evidence>
<gene>
    <name evidence="3" type="ORF">B9H04_17415</name>
</gene>
<evidence type="ECO:0000313" key="3">
    <source>
        <dbReference type="EMBL" id="OSO89356.1"/>
    </source>
</evidence>
<dbReference type="InterPro" id="IPR036390">
    <property type="entry name" value="WH_DNA-bd_sf"/>
</dbReference>
<feature type="domain" description="HTH iclR-type" evidence="2">
    <location>
        <begin position="22"/>
        <end position="60"/>
    </location>
</feature>
<dbReference type="Proteomes" id="UP000193587">
    <property type="component" value="Unassembled WGS sequence"/>
</dbReference>
<evidence type="ECO:0000313" key="4">
    <source>
        <dbReference type="Proteomes" id="UP000193587"/>
    </source>
</evidence>
<dbReference type="Pfam" id="PF09339">
    <property type="entry name" value="HTH_IclR"/>
    <property type="match status" value="1"/>
</dbReference>
<dbReference type="RefSeq" id="WP_080508649.1">
    <property type="nucleotide sequence ID" value="NZ_ATXS01000021.1"/>
</dbReference>
<dbReference type="EMBL" id="NEDJ01000125">
    <property type="protein sequence ID" value="OSO89356.1"/>
    <property type="molecule type" value="Genomic_DNA"/>
</dbReference>
<organism evidence="3 4">
    <name type="scientific">Halorubrum ezzemoulense DSM 17463</name>
    <dbReference type="NCBI Taxonomy" id="1121945"/>
    <lineage>
        <taxon>Archaea</taxon>
        <taxon>Methanobacteriati</taxon>
        <taxon>Methanobacteriota</taxon>
        <taxon>Stenosarchaea group</taxon>
        <taxon>Halobacteria</taxon>
        <taxon>Halobacteriales</taxon>
        <taxon>Haloferacaceae</taxon>
        <taxon>Halorubrum</taxon>
    </lineage>
</organism>
<sequence>MSEGSFPVTPGSSEYTTLSFLVARCGRRFSPDEIAAHTDISETKVSNAVAQLVEWRLVQQAAIEFYVDSDQAEEIRQRLRSLDTVVQLFETEPTDDAYAEPGWTDEVPSLSVGQDDRS</sequence>
<name>A0A1X4G4G4_HALEZ</name>
<dbReference type="GO" id="GO:0006355">
    <property type="term" value="P:regulation of DNA-templated transcription"/>
    <property type="evidence" value="ECO:0007669"/>
    <property type="project" value="InterPro"/>
</dbReference>
<evidence type="ECO:0000259" key="2">
    <source>
        <dbReference type="Pfam" id="PF09339"/>
    </source>
</evidence>
<accession>A0A1X4G4G4</accession>
<proteinExistence type="predicted"/>